<dbReference type="Pfam" id="PF05635">
    <property type="entry name" value="23S_rRNA_IVP"/>
    <property type="match status" value="1"/>
</dbReference>
<protein>
    <submittedName>
        <fullName evidence="1">Four helix bundle protein</fullName>
    </submittedName>
</protein>
<dbReference type="NCBIfam" id="TIGR02436">
    <property type="entry name" value="four helix bundle protein"/>
    <property type="match status" value="1"/>
</dbReference>
<dbReference type="EMBL" id="QRWT01000009">
    <property type="protein sequence ID" value="RGT52039.1"/>
    <property type="molecule type" value="Genomic_DNA"/>
</dbReference>
<organism evidence="1 2">
    <name type="scientific">Bacteroides intestinalis</name>
    <dbReference type="NCBI Taxonomy" id="329854"/>
    <lineage>
        <taxon>Bacteria</taxon>
        <taxon>Pseudomonadati</taxon>
        <taxon>Bacteroidota</taxon>
        <taxon>Bacteroidia</taxon>
        <taxon>Bacteroidales</taxon>
        <taxon>Bacteroidaceae</taxon>
        <taxon>Bacteroides</taxon>
    </lineage>
</organism>
<dbReference type="Proteomes" id="UP000284772">
    <property type="component" value="Unassembled WGS sequence"/>
</dbReference>
<dbReference type="PANTHER" id="PTHR38471:SF2">
    <property type="entry name" value="FOUR HELIX BUNDLE PROTEIN"/>
    <property type="match status" value="1"/>
</dbReference>
<proteinExistence type="predicted"/>
<evidence type="ECO:0000313" key="1">
    <source>
        <dbReference type="EMBL" id="RGT52039.1"/>
    </source>
</evidence>
<dbReference type="PANTHER" id="PTHR38471">
    <property type="entry name" value="FOUR HELIX BUNDLE PROTEIN"/>
    <property type="match status" value="1"/>
</dbReference>
<reference evidence="1 2" key="1">
    <citation type="submission" date="2018-08" db="EMBL/GenBank/DDBJ databases">
        <title>A genome reference for cultivated species of the human gut microbiota.</title>
        <authorList>
            <person name="Zou Y."/>
            <person name="Xue W."/>
            <person name="Luo G."/>
        </authorList>
    </citation>
    <scope>NUCLEOTIDE SEQUENCE [LARGE SCALE GENOMIC DNA]</scope>
    <source>
        <strain evidence="1 2">AF19-10AC</strain>
    </source>
</reference>
<dbReference type="Gene3D" id="1.20.1440.60">
    <property type="entry name" value="23S rRNA-intervening sequence"/>
    <property type="match status" value="1"/>
</dbReference>
<dbReference type="RefSeq" id="WP_115502049.1">
    <property type="nucleotide sequence ID" value="NZ_CABMMK010000002.1"/>
</dbReference>
<dbReference type="InterPro" id="IPR036583">
    <property type="entry name" value="23S_rRNA_IVS_sf"/>
</dbReference>
<dbReference type="PIRSF" id="PIRSF035652">
    <property type="entry name" value="CHP02436"/>
    <property type="match status" value="1"/>
</dbReference>
<evidence type="ECO:0000313" key="2">
    <source>
        <dbReference type="Proteomes" id="UP000284772"/>
    </source>
</evidence>
<name>A0AAQ0LNB0_9BACE</name>
<comment type="caution">
    <text evidence="1">The sequence shown here is derived from an EMBL/GenBank/DDBJ whole genome shotgun (WGS) entry which is preliminary data.</text>
</comment>
<gene>
    <name evidence="1" type="ORF">DWX27_10745</name>
</gene>
<dbReference type="SUPFAM" id="SSF158446">
    <property type="entry name" value="IVS-encoded protein-like"/>
    <property type="match status" value="1"/>
</dbReference>
<accession>A0AAQ0LNB0</accession>
<sequence>MEKEDIIKDKSMDFAIRVVNLCKYLKKEKQEYEISKQLVRSGTAIGALQREAMHAESQADFIHKFAIAQKECNETLFWLELLYKTDYLTSDEYFSIIADAKLLMGLIPRSIKTAKSHIPS</sequence>
<dbReference type="InterPro" id="IPR012657">
    <property type="entry name" value="23S_rRNA-intervening_sequence"/>
</dbReference>
<dbReference type="AlphaFoldDB" id="A0AAQ0LNB0"/>